<dbReference type="GO" id="GO:0051075">
    <property type="term" value="F:S-adenosylmethionine:tRNA ribosyltransferase-isomerase activity"/>
    <property type="evidence" value="ECO:0007669"/>
    <property type="project" value="TreeGrafter"/>
</dbReference>
<gene>
    <name evidence="5" type="ORF">UFOPK4098_00033</name>
    <name evidence="6" type="ORF">UFOPK4347_00541</name>
</gene>
<dbReference type="NCBIfam" id="NF001140">
    <property type="entry name" value="PRK00147.1"/>
    <property type="match status" value="1"/>
</dbReference>
<evidence type="ECO:0000256" key="2">
    <source>
        <dbReference type="ARBA" id="ARBA00022679"/>
    </source>
</evidence>
<keyword evidence="1" id="KW-0963">Cytoplasm</keyword>
<dbReference type="PANTHER" id="PTHR30307:SF0">
    <property type="entry name" value="S-ADENOSYLMETHIONINE:TRNA RIBOSYLTRANSFERASE-ISOMERASE"/>
    <property type="match status" value="1"/>
</dbReference>
<sequence>MQLADIDYSLPDHFIAQVPMEPRDAARLLVYVNGTVEHHKVSDITDFLQEGDVLVVNETRVLPSRLSLLRSTGGRVEVLLLEPVQEDDSEWEALIRPGRKMRVGEFLTSATGEEFAEVLGRSSAGDTFRIRLCVGTTSGERRAAIEAVGALPLPPYITTTLEDLERYQTVYAHEAKSSAAPTAGLHFTSALLEKIEKMGVVIAKVELVVGLDTFKPVDEENPLNHVIHSEWYNVPPETMQLVNNAKRVVAVGTTSVRALESVAVAGELTGRTRLFITPGYSWKHVDLMMTNFHMPRTTLLLMVQAFIGEKWRDLYAEAQSENYRFLSFGDAMLLARLDNSTTESGL</sequence>
<keyword evidence="2" id="KW-0808">Transferase</keyword>
<proteinExistence type="inferred from homology"/>
<dbReference type="InterPro" id="IPR042119">
    <property type="entry name" value="QueA_dom2"/>
</dbReference>
<dbReference type="GO" id="GO:0008616">
    <property type="term" value="P:tRNA queuosine(34) biosynthetic process"/>
    <property type="evidence" value="ECO:0007669"/>
    <property type="project" value="UniProtKB-KW"/>
</dbReference>
<evidence type="ECO:0000313" key="5">
    <source>
        <dbReference type="EMBL" id="CAB5006263.1"/>
    </source>
</evidence>
<dbReference type="Pfam" id="PF02547">
    <property type="entry name" value="Queuosine_synth"/>
    <property type="match status" value="1"/>
</dbReference>
<dbReference type="NCBIfam" id="TIGR00113">
    <property type="entry name" value="queA"/>
    <property type="match status" value="1"/>
</dbReference>
<keyword evidence="3" id="KW-0949">S-adenosyl-L-methionine</keyword>
<dbReference type="EMBL" id="CAFBQU010000009">
    <property type="protein sequence ID" value="CAB5063011.1"/>
    <property type="molecule type" value="Genomic_DNA"/>
</dbReference>
<evidence type="ECO:0000256" key="3">
    <source>
        <dbReference type="ARBA" id="ARBA00022691"/>
    </source>
</evidence>
<organism evidence="5">
    <name type="scientific">freshwater metagenome</name>
    <dbReference type="NCBI Taxonomy" id="449393"/>
    <lineage>
        <taxon>unclassified sequences</taxon>
        <taxon>metagenomes</taxon>
        <taxon>ecological metagenomes</taxon>
    </lineage>
</organism>
<dbReference type="InterPro" id="IPR003699">
    <property type="entry name" value="QueA"/>
</dbReference>
<dbReference type="InterPro" id="IPR042118">
    <property type="entry name" value="QueA_dom1"/>
</dbReference>
<evidence type="ECO:0000313" key="6">
    <source>
        <dbReference type="EMBL" id="CAB5063011.1"/>
    </source>
</evidence>
<accession>A0A6J7PSS5</accession>
<dbReference type="HAMAP" id="MF_00113">
    <property type="entry name" value="QueA"/>
    <property type="match status" value="1"/>
</dbReference>
<dbReference type="Gene3D" id="2.40.10.240">
    <property type="entry name" value="QueA-like"/>
    <property type="match status" value="1"/>
</dbReference>
<dbReference type="InterPro" id="IPR036100">
    <property type="entry name" value="QueA_sf"/>
</dbReference>
<evidence type="ECO:0000256" key="4">
    <source>
        <dbReference type="ARBA" id="ARBA00022785"/>
    </source>
</evidence>
<reference evidence="5" key="1">
    <citation type="submission" date="2020-05" db="EMBL/GenBank/DDBJ databases">
        <authorList>
            <person name="Chiriac C."/>
            <person name="Salcher M."/>
            <person name="Ghai R."/>
            <person name="Kavagutti S V."/>
        </authorList>
    </citation>
    <scope>NUCLEOTIDE SEQUENCE</scope>
</reference>
<dbReference type="AlphaFoldDB" id="A0A6J7PSS5"/>
<evidence type="ECO:0000256" key="1">
    <source>
        <dbReference type="ARBA" id="ARBA00022490"/>
    </source>
</evidence>
<dbReference type="PANTHER" id="PTHR30307">
    <property type="entry name" value="S-ADENOSYLMETHIONINE:TRNA RIBOSYLTRANSFERASE-ISOMERASE"/>
    <property type="match status" value="1"/>
</dbReference>
<dbReference type="Gene3D" id="3.40.1780.10">
    <property type="entry name" value="QueA-like"/>
    <property type="match status" value="2"/>
</dbReference>
<protein>
    <submittedName>
        <fullName evidence="5">Unannotated protein</fullName>
    </submittedName>
</protein>
<keyword evidence="4" id="KW-0671">Queuosine biosynthesis</keyword>
<dbReference type="EMBL" id="CAFBPN010000001">
    <property type="protein sequence ID" value="CAB5006263.1"/>
    <property type="molecule type" value="Genomic_DNA"/>
</dbReference>
<name>A0A6J7PSS5_9ZZZZ</name>
<dbReference type="SUPFAM" id="SSF111337">
    <property type="entry name" value="QueA-like"/>
    <property type="match status" value="1"/>
</dbReference>